<gene>
    <name evidence="3" type="ORF">MGAL_10B029449</name>
</gene>
<reference evidence="3" key="1">
    <citation type="submission" date="2018-11" db="EMBL/GenBank/DDBJ databases">
        <authorList>
            <person name="Alioto T."/>
            <person name="Alioto T."/>
        </authorList>
    </citation>
    <scope>NUCLEOTIDE SEQUENCE</scope>
</reference>
<dbReference type="Proteomes" id="UP000596742">
    <property type="component" value="Unassembled WGS sequence"/>
</dbReference>
<accession>A0A8B6FZJ7</accession>
<evidence type="ECO:0000313" key="3">
    <source>
        <dbReference type="EMBL" id="VDI56652.1"/>
    </source>
</evidence>
<organism evidence="3 4">
    <name type="scientific">Mytilus galloprovincialis</name>
    <name type="common">Mediterranean mussel</name>
    <dbReference type="NCBI Taxonomy" id="29158"/>
    <lineage>
        <taxon>Eukaryota</taxon>
        <taxon>Metazoa</taxon>
        <taxon>Spiralia</taxon>
        <taxon>Lophotrochozoa</taxon>
        <taxon>Mollusca</taxon>
        <taxon>Bivalvia</taxon>
        <taxon>Autobranchia</taxon>
        <taxon>Pteriomorphia</taxon>
        <taxon>Mytilida</taxon>
        <taxon>Mytiloidea</taxon>
        <taxon>Mytilidae</taxon>
        <taxon>Mytilinae</taxon>
        <taxon>Mytilus</taxon>
    </lineage>
</organism>
<comment type="caution">
    <text evidence="3">The sequence shown here is derived from an EMBL/GenBank/DDBJ whole genome shotgun (WGS) entry which is preliminary data.</text>
</comment>
<feature type="transmembrane region" description="Helical" evidence="2">
    <location>
        <begin position="163"/>
        <end position="185"/>
    </location>
</feature>
<sequence>MLLEVNSDCVNSIWCGDSGKLFSISFEILVSWKLTTIPILFGNDIRLKCTAKGSGDCFGSRIFIWIGGPEQKVISFDVQVYDSKYKVFHERGNYWLVIKNSTIRDIDIPYACHCGFYYLESILKNVSTIHSSDKDKDDQEKSFINHTEEYTGDKGRTEFASTIVGSCFGALLGVFIVTLILYAIYKRNKEQLGGSNNTQIARQEQDTLILNGNRENITEGGSNNTKKDKHEQDTFILKGNGKDSSDDIETWKTEE</sequence>
<evidence type="ECO:0000313" key="4">
    <source>
        <dbReference type="Proteomes" id="UP000596742"/>
    </source>
</evidence>
<keyword evidence="4" id="KW-1185">Reference proteome</keyword>
<keyword evidence="2" id="KW-1133">Transmembrane helix</keyword>
<proteinExistence type="predicted"/>
<keyword evidence="2" id="KW-0812">Transmembrane</keyword>
<evidence type="ECO:0000256" key="1">
    <source>
        <dbReference type="SAM" id="MobiDB-lite"/>
    </source>
</evidence>
<feature type="compositionally biased region" description="Polar residues" evidence="1">
    <location>
        <begin position="212"/>
        <end position="224"/>
    </location>
</feature>
<dbReference type="EMBL" id="UYJE01007637">
    <property type="protein sequence ID" value="VDI56652.1"/>
    <property type="molecule type" value="Genomic_DNA"/>
</dbReference>
<feature type="compositionally biased region" description="Basic and acidic residues" evidence="1">
    <location>
        <begin position="240"/>
        <end position="255"/>
    </location>
</feature>
<dbReference type="AlphaFoldDB" id="A0A8B6FZJ7"/>
<name>A0A8B6FZJ7_MYTGA</name>
<keyword evidence="2" id="KW-0472">Membrane</keyword>
<feature type="region of interest" description="Disordered" evidence="1">
    <location>
        <begin position="212"/>
        <end position="255"/>
    </location>
</feature>
<protein>
    <submittedName>
        <fullName evidence="3">Uncharacterized protein</fullName>
    </submittedName>
</protein>
<evidence type="ECO:0000256" key="2">
    <source>
        <dbReference type="SAM" id="Phobius"/>
    </source>
</evidence>
<dbReference type="OrthoDB" id="10573712at2759"/>